<name>A0A6B8MAU0_9HYPH</name>
<keyword evidence="1" id="KW-0812">Transmembrane</keyword>
<evidence type="ECO:0000256" key="1">
    <source>
        <dbReference type="SAM" id="Phobius"/>
    </source>
</evidence>
<keyword evidence="3" id="KW-1185">Reference proteome</keyword>
<gene>
    <name evidence="2" type="ORF">F7D14_03585</name>
</gene>
<protein>
    <submittedName>
        <fullName evidence="2">DUF4239 domain-containing protein</fullName>
    </submittedName>
</protein>
<feature type="transmembrane region" description="Helical" evidence="1">
    <location>
        <begin position="40"/>
        <end position="58"/>
    </location>
</feature>
<dbReference type="Pfam" id="PF14023">
    <property type="entry name" value="Bestrophin-like"/>
    <property type="match status" value="1"/>
</dbReference>
<sequence length="251" mass="28078">MAMLFCGGFVLLTVLGIFVCRPYSKRWIHERRNANDMIGFSLQSFAALYGILLGLLAVEAYQDFSAAKDAVSKKALVFATLYHDLNGFPMPLREELQQDLHDYAVEAVETHWPKDPYAPTATGSSPTLRRMMSRLLNFQPSNKTEDVVYAETFRQVNVMIEQRRLLLSAESAGIPAPLWSVVYLGAFLYMLLMCLFDMEAHVHLLLGVTTAVFLGAVVFLIAALDNPFRGGVTVDPDPIIAMRDRPLQLSE</sequence>
<evidence type="ECO:0000313" key="3">
    <source>
        <dbReference type="Proteomes" id="UP000422569"/>
    </source>
</evidence>
<evidence type="ECO:0000313" key="2">
    <source>
        <dbReference type="EMBL" id="QGM99525.1"/>
    </source>
</evidence>
<reference evidence="2 3" key="1">
    <citation type="submission" date="2019-09" db="EMBL/GenBank/DDBJ databases">
        <title>Isolation and complete genome sequencing of Methylocystis species.</title>
        <authorList>
            <person name="Rumah B.L."/>
            <person name="Stead C.E."/>
            <person name="Stevens B.C."/>
            <person name="Minton N.P."/>
            <person name="Grosse-Honebrink A."/>
            <person name="Zhang Y."/>
        </authorList>
    </citation>
    <scope>NUCLEOTIDE SEQUENCE [LARGE SCALE GENOMIC DNA]</scope>
    <source>
        <strain evidence="2 3">BRCS2</strain>
    </source>
</reference>
<feature type="transmembrane region" description="Helical" evidence="1">
    <location>
        <begin position="204"/>
        <end position="224"/>
    </location>
</feature>
<dbReference type="KEGG" id="mpar:F7D14_03585"/>
<keyword evidence="1" id="KW-0472">Membrane</keyword>
<proteinExistence type="predicted"/>
<organism evidence="2 3">
    <name type="scientific">Methylocystis parvus</name>
    <dbReference type="NCBI Taxonomy" id="134"/>
    <lineage>
        <taxon>Bacteria</taxon>
        <taxon>Pseudomonadati</taxon>
        <taxon>Pseudomonadota</taxon>
        <taxon>Alphaproteobacteria</taxon>
        <taxon>Hyphomicrobiales</taxon>
        <taxon>Methylocystaceae</taxon>
        <taxon>Methylocystis</taxon>
    </lineage>
</organism>
<feature type="transmembrane region" description="Helical" evidence="1">
    <location>
        <begin position="172"/>
        <end position="192"/>
    </location>
</feature>
<keyword evidence="1" id="KW-1133">Transmembrane helix</keyword>
<dbReference type="Proteomes" id="UP000422569">
    <property type="component" value="Chromosome"/>
</dbReference>
<accession>A0A6B8MAU0</accession>
<dbReference type="EMBL" id="CP044331">
    <property type="protein sequence ID" value="QGM99525.1"/>
    <property type="molecule type" value="Genomic_DNA"/>
</dbReference>
<dbReference type="AlphaFoldDB" id="A0A6B8MAU0"/>
<dbReference type="InterPro" id="IPR025333">
    <property type="entry name" value="DUF4239"/>
</dbReference>